<protein>
    <submittedName>
        <fullName evidence="6">Efflux RND transporter periplasmic adaptor subunit</fullName>
    </submittedName>
</protein>
<dbReference type="InterPro" id="IPR006143">
    <property type="entry name" value="RND_pump_MFP"/>
</dbReference>
<feature type="domain" description="CusB-like beta-barrel" evidence="3">
    <location>
        <begin position="191"/>
        <end position="264"/>
    </location>
</feature>
<dbReference type="InterPro" id="IPR058647">
    <property type="entry name" value="BSH_CzcB-like"/>
</dbReference>
<accession>A0ABY5GZ47</accession>
<dbReference type="SUPFAM" id="SSF111369">
    <property type="entry name" value="HlyD-like secretion proteins"/>
    <property type="match status" value="1"/>
</dbReference>
<dbReference type="PANTHER" id="PTHR30469">
    <property type="entry name" value="MULTIDRUG RESISTANCE PROTEIN MDTA"/>
    <property type="match status" value="1"/>
</dbReference>
<dbReference type="Pfam" id="PF25954">
    <property type="entry name" value="Beta-barrel_RND_2"/>
    <property type="match status" value="1"/>
</dbReference>
<evidence type="ECO:0000259" key="5">
    <source>
        <dbReference type="Pfam" id="PF25989"/>
    </source>
</evidence>
<comment type="similarity">
    <text evidence="1">Belongs to the membrane fusion protein (MFP) (TC 8.A.1) family.</text>
</comment>
<dbReference type="Gene3D" id="2.40.50.100">
    <property type="match status" value="1"/>
</dbReference>
<evidence type="ECO:0000256" key="1">
    <source>
        <dbReference type="ARBA" id="ARBA00009477"/>
    </source>
</evidence>
<feature type="chain" id="PRO_5045306931" evidence="2">
    <location>
        <begin position="29"/>
        <end position="358"/>
    </location>
</feature>
<name>A0ABY5GZ47_9GAMM</name>
<evidence type="ECO:0000313" key="6">
    <source>
        <dbReference type="EMBL" id="UTW04502.1"/>
    </source>
</evidence>
<evidence type="ECO:0000259" key="3">
    <source>
        <dbReference type="Pfam" id="PF25954"/>
    </source>
</evidence>
<evidence type="ECO:0000313" key="7">
    <source>
        <dbReference type="Proteomes" id="UP001059950"/>
    </source>
</evidence>
<dbReference type="Pfam" id="PF25973">
    <property type="entry name" value="BSH_CzcB"/>
    <property type="match status" value="1"/>
</dbReference>
<feature type="signal peptide" evidence="2">
    <location>
        <begin position="1"/>
        <end position="28"/>
    </location>
</feature>
<keyword evidence="2" id="KW-0732">Signal</keyword>
<organism evidence="6 7">
    <name type="scientific">Amphritea atlantica</name>
    <dbReference type="NCBI Taxonomy" id="355243"/>
    <lineage>
        <taxon>Bacteria</taxon>
        <taxon>Pseudomonadati</taxon>
        <taxon>Pseudomonadota</taxon>
        <taxon>Gammaproteobacteria</taxon>
        <taxon>Oceanospirillales</taxon>
        <taxon>Oceanospirillaceae</taxon>
        <taxon>Amphritea</taxon>
    </lineage>
</organism>
<keyword evidence="7" id="KW-1185">Reference proteome</keyword>
<proteinExistence type="inferred from homology"/>
<gene>
    <name evidence="6" type="ORF">KDX31_05710</name>
</gene>
<feature type="domain" description="YknX-like C-terminal permuted SH3-like" evidence="5">
    <location>
        <begin position="271"/>
        <end position="337"/>
    </location>
</feature>
<dbReference type="PANTHER" id="PTHR30469:SF11">
    <property type="entry name" value="BLL4320 PROTEIN"/>
    <property type="match status" value="1"/>
</dbReference>
<evidence type="ECO:0000259" key="4">
    <source>
        <dbReference type="Pfam" id="PF25973"/>
    </source>
</evidence>
<dbReference type="InterPro" id="IPR058792">
    <property type="entry name" value="Beta-barrel_RND_2"/>
</dbReference>
<dbReference type="Gene3D" id="2.40.30.170">
    <property type="match status" value="1"/>
</dbReference>
<dbReference type="EMBL" id="CP073344">
    <property type="protein sequence ID" value="UTW04502.1"/>
    <property type="molecule type" value="Genomic_DNA"/>
</dbReference>
<dbReference type="Gene3D" id="1.10.287.470">
    <property type="entry name" value="Helix hairpin bin"/>
    <property type="match status" value="1"/>
</dbReference>
<evidence type="ECO:0000256" key="2">
    <source>
        <dbReference type="SAM" id="SignalP"/>
    </source>
</evidence>
<sequence>MEIKMKFNQLLPSTLLSLMLICTPAAHAEGLPAEVIHVQSKSLTHMIEAVGGLSGNESIILRPEQSGSVEKVLFTEGATVKSGETLVVLESSLYKAQLQESKARVNLSRIAYNRAARLVKKKVGSQQDMDSSLAQLQVDQAQQQVAQTQLNKMSIKAPFDGIIGLRKFSPGDYVTVGQDLVELTDINTMKVDFRVPENQLANIHTGQQIRVQVDALPGETFEGSIYAIAPSIDARSHNIAIRAKIENRDNLLRPGLFARIQIITSTNENAVMIPEQAIIPQNNSFFVMTVNDGKIGMAPVELGLRRDGEVNIITGLAAGQVIVTAGQIKLFPGSPVTPVFVDGTAEQAAQPSAEQPGA</sequence>
<feature type="domain" description="CzcB-like barrel-sandwich hybrid" evidence="4">
    <location>
        <begin position="63"/>
        <end position="185"/>
    </location>
</feature>
<dbReference type="Pfam" id="PF25989">
    <property type="entry name" value="YknX_C"/>
    <property type="match status" value="1"/>
</dbReference>
<dbReference type="InterPro" id="IPR058637">
    <property type="entry name" value="YknX-like_C"/>
</dbReference>
<dbReference type="Gene3D" id="2.40.420.20">
    <property type="match status" value="1"/>
</dbReference>
<reference evidence="6" key="1">
    <citation type="submission" date="2021-04" db="EMBL/GenBank/DDBJ databases">
        <title>Oceanospirillales bacteria with DddD are important DMSP degraders in coastal seawater.</title>
        <authorList>
            <person name="Liu J."/>
        </authorList>
    </citation>
    <scope>NUCLEOTIDE SEQUENCE</scope>
    <source>
        <strain evidence="6">GY6</strain>
    </source>
</reference>
<dbReference type="NCBIfam" id="TIGR01730">
    <property type="entry name" value="RND_mfp"/>
    <property type="match status" value="1"/>
</dbReference>
<dbReference type="Proteomes" id="UP001059950">
    <property type="component" value="Chromosome"/>
</dbReference>